<protein>
    <submittedName>
        <fullName evidence="2">Uncharacterized protein</fullName>
    </submittedName>
</protein>
<evidence type="ECO:0000313" key="2">
    <source>
        <dbReference type="EMBL" id="GEL25170.1"/>
    </source>
</evidence>
<gene>
    <name evidence="2" type="ORF">PSU4_41240</name>
</gene>
<organism evidence="2 3">
    <name type="scientific">Pseudonocardia sulfidoxydans NBRC 16205</name>
    <dbReference type="NCBI Taxonomy" id="1223511"/>
    <lineage>
        <taxon>Bacteria</taxon>
        <taxon>Bacillati</taxon>
        <taxon>Actinomycetota</taxon>
        <taxon>Actinomycetes</taxon>
        <taxon>Pseudonocardiales</taxon>
        <taxon>Pseudonocardiaceae</taxon>
        <taxon>Pseudonocardia</taxon>
    </lineage>
</organism>
<keyword evidence="1" id="KW-1133">Transmembrane helix</keyword>
<keyword evidence="3" id="KW-1185">Reference proteome</keyword>
<accession>A0A511DK21</accession>
<comment type="caution">
    <text evidence="2">The sequence shown here is derived from an EMBL/GenBank/DDBJ whole genome shotgun (WGS) entry which is preliminary data.</text>
</comment>
<reference evidence="2 3" key="1">
    <citation type="submission" date="2019-07" db="EMBL/GenBank/DDBJ databases">
        <title>Whole genome shotgun sequence of Pseudonocardia sulfidoxydans NBRC 16205.</title>
        <authorList>
            <person name="Hosoyama A."/>
            <person name="Uohara A."/>
            <person name="Ohji S."/>
            <person name="Ichikawa N."/>
        </authorList>
    </citation>
    <scope>NUCLEOTIDE SEQUENCE [LARGE SCALE GENOMIC DNA]</scope>
    <source>
        <strain evidence="2 3">NBRC 16205</strain>
    </source>
</reference>
<keyword evidence="1" id="KW-0472">Membrane</keyword>
<name>A0A511DK21_9PSEU</name>
<keyword evidence="1" id="KW-0812">Transmembrane</keyword>
<dbReference type="Proteomes" id="UP000321685">
    <property type="component" value="Unassembled WGS sequence"/>
</dbReference>
<evidence type="ECO:0000313" key="3">
    <source>
        <dbReference type="Proteomes" id="UP000321685"/>
    </source>
</evidence>
<evidence type="ECO:0000256" key="1">
    <source>
        <dbReference type="SAM" id="Phobius"/>
    </source>
</evidence>
<dbReference type="EMBL" id="BJVJ01000047">
    <property type="protein sequence ID" value="GEL25170.1"/>
    <property type="molecule type" value="Genomic_DNA"/>
</dbReference>
<feature type="transmembrane region" description="Helical" evidence="1">
    <location>
        <begin position="109"/>
        <end position="132"/>
    </location>
</feature>
<dbReference type="AlphaFoldDB" id="A0A511DK21"/>
<sequence length="140" mass="14596">MTPLVTPTASGRFSVRAPVLEAESRHAGAGSLADDAPGDLLDLFDGECRAVVLLQGAAEEAPHERGGGHLLSGCPAPQFSVEIVVDPQGEGDVERCCVLRGFQLRGFRFLVGVLLARGAVTPAWVLAVAITVRTNPAVPE</sequence>
<proteinExistence type="predicted"/>